<name>A0ABP9LTG1_9ACTN</name>
<keyword evidence="3" id="KW-1185">Reference proteome</keyword>
<evidence type="ECO:0000256" key="1">
    <source>
        <dbReference type="SAM" id="MobiDB-lite"/>
    </source>
</evidence>
<comment type="caution">
    <text evidence="2">The sequence shown here is derived from an EMBL/GenBank/DDBJ whole genome shotgun (WGS) entry which is preliminary data.</text>
</comment>
<dbReference type="Proteomes" id="UP001500124">
    <property type="component" value="Unassembled WGS sequence"/>
</dbReference>
<evidence type="ECO:0000313" key="3">
    <source>
        <dbReference type="Proteomes" id="UP001500124"/>
    </source>
</evidence>
<proteinExistence type="predicted"/>
<evidence type="ECO:0000313" key="2">
    <source>
        <dbReference type="EMBL" id="GAA5082422.1"/>
    </source>
</evidence>
<dbReference type="EMBL" id="BAABKC010000148">
    <property type="protein sequence ID" value="GAA5082422.1"/>
    <property type="molecule type" value="Genomic_DNA"/>
</dbReference>
<reference evidence="3" key="1">
    <citation type="journal article" date="2019" name="Int. J. Syst. Evol. Microbiol.">
        <title>The Global Catalogue of Microorganisms (GCM) 10K type strain sequencing project: providing services to taxonomists for standard genome sequencing and annotation.</title>
        <authorList>
            <consortium name="The Broad Institute Genomics Platform"/>
            <consortium name="The Broad Institute Genome Sequencing Center for Infectious Disease"/>
            <person name="Wu L."/>
            <person name="Ma J."/>
        </authorList>
    </citation>
    <scope>NUCLEOTIDE SEQUENCE [LARGE SCALE GENOMIC DNA]</scope>
    <source>
        <strain evidence="3">JCM 18410</strain>
    </source>
</reference>
<sequence length="96" mass="10160">MGLQLGRRVDVQVALDREEGDILPGDGDLDGQRVLGNGHEYLQRVLTASAGHPCPRQGNPHRAPAPTPESIPHARPPRNPYGSGVPPVALTTSAVM</sequence>
<protein>
    <submittedName>
        <fullName evidence="2">Uncharacterized protein</fullName>
    </submittedName>
</protein>
<feature type="region of interest" description="Disordered" evidence="1">
    <location>
        <begin position="50"/>
        <end position="96"/>
    </location>
</feature>
<organism evidence="2 3">
    <name type="scientific">Streptomyces similanensis</name>
    <dbReference type="NCBI Taxonomy" id="1274988"/>
    <lineage>
        <taxon>Bacteria</taxon>
        <taxon>Bacillati</taxon>
        <taxon>Actinomycetota</taxon>
        <taxon>Actinomycetes</taxon>
        <taxon>Kitasatosporales</taxon>
        <taxon>Streptomycetaceae</taxon>
        <taxon>Streptomyces</taxon>
    </lineage>
</organism>
<accession>A0ABP9LTG1</accession>
<gene>
    <name evidence="2" type="ORF">GCM10023336_77200</name>
</gene>